<organism evidence="4">
    <name type="scientific">Rhizophora mucronata</name>
    <name type="common">Asiatic mangrove</name>
    <dbReference type="NCBI Taxonomy" id="61149"/>
    <lineage>
        <taxon>Eukaryota</taxon>
        <taxon>Viridiplantae</taxon>
        <taxon>Streptophyta</taxon>
        <taxon>Embryophyta</taxon>
        <taxon>Tracheophyta</taxon>
        <taxon>Spermatophyta</taxon>
        <taxon>Magnoliopsida</taxon>
        <taxon>eudicotyledons</taxon>
        <taxon>Gunneridae</taxon>
        <taxon>Pentapetalae</taxon>
        <taxon>rosids</taxon>
        <taxon>fabids</taxon>
        <taxon>Malpighiales</taxon>
        <taxon>Rhizophoraceae</taxon>
        <taxon>Rhizophora</taxon>
    </lineage>
</organism>
<keyword evidence="2" id="KW-0677">Repeat</keyword>
<evidence type="ECO:0000256" key="2">
    <source>
        <dbReference type="ARBA" id="ARBA00022737"/>
    </source>
</evidence>
<evidence type="ECO:0000313" key="4">
    <source>
        <dbReference type="EMBL" id="MBX02966.1"/>
    </source>
</evidence>
<dbReference type="AlphaFoldDB" id="A0A2P2KB92"/>
<reference evidence="4" key="1">
    <citation type="submission" date="2018-02" db="EMBL/GenBank/DDBJ databases">
        <title>Rhizophora mucronata_Transcriptome.</title>
        <authorList>
            <person name="Meera S.P."/>
            <person name="Sreeshan A."/>
            <person name="Augustine A."/>
        </authorList>
    </citation>
    <scope>NUCLEOTIDE SEQUENCE</scope>
    <source>
        <tissue evidence="4">Leaf</tissue>
    </source>
</reference>
<keyword evidence="1" id="KW-0433">Leucine-rich repeat</keyword>
<feature type="transmembrane region" description="Helical" evidence="3">
    <location>
        <begin position="43"/>
        <end position="61"/>
    </location>
</feature>
<dbReference type="Pfam" id="PF12799">
    <property type="entry name" value="LRR_4"/>
    <property type="match status" value="1"/>
</dbReference>
<name>A0A2P2KB92_RHIMU</name>
<sequence>MKTLQLSNNGLKSLPSTLLKMCVQLSTLDLHNTEITMDVLRQVPLTICSLSFVPLLLCIVIL</sequence>
<dbReference type="Gene3D" id="3.80.10.10">
    <property type="entry name" value="Ribonuclease Inhibitor"/>
    <property type="match status" value="1"/>
</dbReference>
<protein>
    <submittedName>
        <fullName evidence="4">Uncharacterized protein</fullName>
    </submittedName>
</protein>
<accession>A0A2P2KB92</accession>
<evidence type="ECO:0000256" key="1">
    <source>
        <dbReference type="ARBA" id="ARBA00022614"/>
    </source>
</evidence>
<proteinExistence type="predicted"/>
<dbReference type="SUPFAM" id="SSF52058">
    <property type="entry name" value="L domain-like"/>
    <property type="match status" value="1"/>
</dbReference>
<dbReference type="InterPro" id="IPR032675">
    <property type="entry name" value="LRR_dom_sf"/>
</dbReference>
<evidence type="ECO:0000256" key="3">
    <source>
        <dbReference type="SAM" id="Phobius"/>
    </source>
</evidence>
<keyword evidence="3" id="KW-1133">Transmembrane helix</keyword>
<dbReference type="InterPro" id="IPR025875">
    <property type="entry name" value="Leu-rich_rpt_4"/>
</dbReference>
<keyword evidence="3" id="KW-0812">Transmembrane</keyword>
<dbReference type="EMBL" id="GGEC01022482">
    <property type="protein sequence ID" value="MBX02966.1"/>
    <property type="molecule type" value="Transcribed_RNA"/>
</dbReference>
<keyword evidence="3" id="KW-0472">Membrane</keyword>